<evidence type="ECO:0000256" key="1">
    <source>
        <dbReference type="SAM" id="Phobius"/>
    </source>
</evidence>
<proteinExistence type="predicted"/>
<dbReference type="PANTHER" id="PTHR32440">
    <property type="entry name" value="PHOSPHATASE DCR2-RELATED-RELATED"/>
    <property type="match status" value="1"/>
</dbReference>
<dbReference type="SUPFAM" id="SSF56300">
    <property type="entry name" value="Metallo-dependent phosphatases"/>
    <property type="match status" value="1"/>
</dbReference>
<reference evidence="3" key="1">
    <citation type="submission" date="2020-10" db="EMBL/GenBank/DDBJ databases">
        <authorList>
            <person name="Gilroy R."/>
        </authorList>
    </citation>
    <scope>NUCLEOTIDE SEQUENCE</scope>
    <source>
        <strain evidence="3">23406</strain>
    </source>
</reference>
<keyword evidence="1" id="KW-0472">Membrane</keyword>
<keyword evidence="1" id="KW-0812">Transmembrane</keyword>
<dbReference type="PANTHER" id="PTHR32440:SF0">
    <property type="entry name" value="PHOSPHATASE DCR2-RELATED"/>
    <property type="match status" value="1"/>
</dbReference>
<protein>
    <submittedName>
        <fullName evidence="3">Metallophosphoesterase</fullName>
    </submittedName>
</protein>
<dbReference type="Pfam" id="PF00149">
    <property type="entry name" value="Metallophos"/>
    <property type="match status" value="1"/>
</dbReference>
<organism evidence="3 4">
    <name type="scientific">Candidatus Stercoripulliclostridium merdipullorum</name>
    <dbReference type="NCBI Taxonomy" id="2840952"/>
    <lineage>
        <taxon>Bacteria</taxon>
        <taxon>Bacillati</taxon>
        <taxon>Bacillota</taxon>
        <taxon>Clostridia</taxon>
        <taxon>Eubacteriales</taxon>
        <taxon>Candidatus Stercoripulliclostridium</taxon>
    </lineage>
</organism>
<gene>
    <name evidence="3" type="ORF">IAB14_02835</name>
</gene>
<feature type="transmembrane region" description="Helical" evidence="1">
    <location>
        <begin position="12"/>
        <end position="34"/>
    </location>
</feature>
<comment type="caution">
    <text evidence="3">The sequence shown here is derived from an EMBL/GenBank/DDBJ whole genome shotgun (WGS) entry which is preliminary data.</text>
</comment>
<dbReference type="GO" id="GO:0016788">
    <property type="term" value="F:hydrolase activity, acting on ester bonds"/>
    <property type="evidence" value="ECO:0007669"/>
    <property type="project" value="TreeGrafter"/>
</dbReference>
<evidence type="ECO:0000313" key="3">
    <source>
        <dbReference type="EMBL" id="HIV00036.1"/>
    </source>
</evidence>
<name>A0A9D1NBU7_9FIRM</name>
<dbReference type="EMBL" id="DVOH01000021">
    <property type="protein sequence ID" value="HIV00036.1"/>
    <property type="molecule type" value="Genomic_DNA"/>
</dbReference>
<dbReference type="GO" id="GO:0005737">
    <property type="term" value="C:cytoplasm"/>
    <property type="evidence" value="ECO:0007669"/>
    <property type="project" value="TreeGrafter"/>
</dbReference>
<dbReference type="Gene3D" id="3.60.21.10">
    <property type="match status" value="1"/>
</dbReference>
<keyword evidence="1" id="KW-1133">Transmembrane helix</keyword>
<dbReference type="AlphaFoldDB" id="A0A9D1NBU7"/>
<dbReference type="Proteomes" id="UP000886891">
    <property type="component" value="Unassembled WGS sequence"/>
</dbReference>
<dbReference type="InterPro" id="IPR004843">
    <property type="entry name" value="Calcineurin-like_PHP"/>
</dbReference>
<accession>A0A9D1NBU7</accession>
<sequence length="384" mass="42971">MRRRTKKALKIVAIVLVCIVAAYGIITLVGVIGAQANLKRIETYEVVGSPIEPYIDETTGVWTFKTDEDFRIVQLTDIHIGAGAFSIAKDGWALDAVYTMLARLEPDLVVVTGDIAYPIPFQAGTINNMREAKMFAALMNRLDVYWTFVFGNHDTEIYSYYDRDQIADFYMQQPKCLFSKGSEDVDGVGNYAINIVGSDNAIRRSLIMFDSHAYVEGAIAFQYDKIHDNQIEWYRRTITEMNAYNAALTGNADAVVPSLMFMHIPLTEYDDAWKAYRAAGSKDTDEVKYLYGQAGEDGEIVCHGEERSALFDVVLELGSTDGIFCGHDHLNTWALNYKGVQLTYGMSIDYLAYFGIADQVEQRGATTIDLKADGTFVSQNHTLQ</sequence>
<dbReference type="InterPro" id="IPR029052">
    <property type="entry name" value="Metallo-depent_PP-like"/>
</dbReference>
<evidence type="ECO:0000259" key="2">
    <source>
        <dbReference type="Pfam" id="PF00149"/>
    </source>
</evidence>
<evidence type="ECO:0000313" key="4">
    <source>
        <dbReference type="Proteomes" id="UP000886891"/>
    </source>
</evidence>
<reference evidence="3" key="2">
    <citation type="journal article" date="2021" name="PeerJ">
        <title>Extensive microbial diversity within the chicken gut microbiome revealed by metagenomics and culture.</title>
        <authorList>
            <person name="Gilroy R."/>
            <person name="Ravi A."/>
            <person name="Getino M."/>
            <person name="Pursley I."/>
            <person name="Horton D.L."/>
            <person name="Alikhan N.F."/>
            <person name="Baker D."/>
            <person name="Gharbi K."/>
            <person name="Hall N."/>
            <person name="Watson M."/>
            <person name="Adriaenssens E.M."/>
            <person name="Foster-Nyarko E."/>
            <person name="Jarju S."/>
            <person name="Secka A."/>
            <person name="Antonio M."/>
            <person name="Oren A."/>
            <person name="Chaudhuri R.R."/>
            <person name="La Ragione R."/>
            <person name="Hildebrand F."/>
            <person name="Pallen M.J."/>
        </authorList>
    </citation>
    <scope>NUCLEOTIDE SEQUENCE</scope>
    <source>
        <strain evidence="3">23406</strain>
    </source>
</reference>
<feature type="domain" description="Calcineurin-like phosphoesterase" evidence="2">
    <location>
        <begin position="70"/>
        <end position="329"/>
    </location>
</feature>